<protein>
    <recommendedName>
        <fullName evidence="6">Diphthine synthase</fullName>
        <ecNumber evidence="6">2.1.1.98</ecNumber>
    </recommendedName>
    <alternativeName>
        <fullName evidence="6">Diphthamide biosynthesis methyltransferase</fullName>
    </alternativeName>
</protein>
<evidence type="ECO:0000256" key="3">
    <source>
        <dbReference type="ARBA" id="ARBA00022603"/>
    </source>
</evidence>
<feature type="binding site" evidence="6 7">
    <location>
        <position position="84"/>
    </location>
    <ligand>
        <name>S-adenosyl-L-methionine</name>
        <dbReference type="ChEBI" id="CHEBI:59789"/>
    </ligand>
</feature>
<dbReference type="UniPathway" id="UPA00559"/>
<dbReference type="NCBIfam" id="TIGR00522">
    <property type="entry name" value="dph5"/>
    <property type="match status" value="1"/>
</dbReference>
<feature type="binding site" evidence="6 7">
    <location>
        <position position="168"/>
    </location>
    <ligand>
        <name>S-adenosyl-L-methionine</name>
        <dbReference type="ChEBI" id="CHEBI:59789"/>
    </ligand>
</feature>
<evidence type="ECO:0000256" key="4">
    <source>
        <dbReference type="ARBA" id="ARBA00022679"/>
    </source>
</evidence>
<gene>
    <name evidence="6" type="primary">dphB</name>
    <name evidence="9" type="ORF">ANME2D_03439</name>
</gene>
<evidence type="ECO:0000256" key="1">
    <source>
        <dbReference type="ARBA" id="ARBA00005156"/>
    </source>
</evidence>
<comment type="caution">
    <text evidence="9">The sequence shown here is derived from an EMBL/GenBank/DDBJ whole genome shotgun (WGS) entry which is preliminary data.</text>
</comment>
<keyword evidence="5 6" id="KW-0949">S-adenosyl-L-methionine</keyword>
<evidence type="ECO:0000259" key="8">
    <source>
        <dbReference type="Pfam" id="PF00590"/>
    </source>
</evidence>
<dbReference type="RefSeq" id="WP_048094065.1">
    <property type="nucleotide sequence ID" value="NZ_JMIY01000009.1"/>
</dbReference>
<feature type="domain" description="Tetrapyrrole methylase" evidence="8">
    <location>
        <begin position="1"/>
        <end position="189"/>
    </location>
</feature>
<organism evidence="9 10">
    <name type="scientific">Candidatus Methanoperedens nitratireducens</name>
    <dbReference type="NCBI Taxonomy" id="1392998"/>
    <lineage>
        <taxon>Archaea</taxon>
        <taxon>Methanobacteriati</taxon>
        <taxon>Methanobacteriota</taxon>
        <taxon>Stenosarchaea group</taxon>
        <taxon>Methanomicrobia</taxon>
        <taxon>Methanosarcinales</taxon>
        <taxon>ANME-2 cluster</taxon>
        <taxon>Candidatus Methanoperedentaceae</taxon>
        <taxon>Candidatus Methanoperedens</taxon>
    </lineage>
</organism>
<dbReference type="InterPro" id="IPR004551">
    <property type="entry name" value="Dphthn_synthase"/>
</dbReference>
<dbReference type="OrthoDB" id="39139at2157"/>
<accession>A0A062V110</accession>
<dbReference type="PANTHER" id="PTHR10882">
    <property type="entry name" value="DIPHTHINE SYNTHASE"/>
    <property type="match status" value="1"/>
</dbReference>
<dbReference type="GO" id="GO:0004164">
    <property type="term" value="F:diphthine synthase activity"/>
    <property type="evidence" value="ECO:0007669"/>
    <property type="project" value="UniProtKB-UniRule"/>
</dbReference>
<dbReference type="EC" id="2.1.1.98" evidence="6"/>
<dbReference type="EMBL" id="JMIY01000009">
    <property type="protein sequence ID" value="KCZ70323.1"/>
    <property type="molecule type" value="Genomic_DNA"/>
</dbReference>
<dbReference type="Gene3D" id="3.40.1010.10">
    <property type="entry name" value="Cobalt-precorrin-4 Transmethylase, Domain 1"/>
    <property type="match status" value="1"/>
</dbReference>
<dbReference type="Pfam" id="PF00590">
    <property type="entry name" value="TP_methylase"/>
    <property type="match status" value="1"/>
</dbReference>
<name>A0A062V110_9EURY</name>
<sequence length="262" mass="29237">MLTFIGLGLYDEKDITVKGLEAVRRADIVYAEFYTSHLMGTSIEKMEELYGRKVTVLTREDVEQNTSWLSLAKEKNVVFLTGGDAMVATTHIDLRLRAIDMGIDTAIIHAPSISSAVSGLSGLQNYRFGKSTTIPFPYTRRDKTIISEAPYDTIKMNRRNNLHTLVFLDIDREKGFMRIGEAVSILMEMEERRGEGVLVNALAVGIARAGSDSPVAHADYLEKLKDYDFGRPLHTLIIPAQLHFIEAEALVKLCGAPQDIMK</sequence>
<dbReference type="AlphaFoldDB" id="A0A062V110"/>
<dbReference type="HAMAP" id="MF_01084">
    <property type="entry name" value="Diphthine_synth"/>
    <property type="match status" value="1"/>
</dbReference>
<dbReference type="CDD" id="cd11647">
    <property type="entry name" value="DHP5_DphB"/>
    <property type="match status" value="1"/>
</dbReference>
<feature type="binding site" evidence="6 7">
    <location>
        <position position="234"/>
    </location>
    <ligand>
        <name>S-adenosyl-L-methionine</name>
        <dbReference type="ChEBI" id="CHEBI:59789"/>
    </ligand>
</feature>
<comment type="pathway">
    <text evidence="1 6">Protein modification; peptidyl-diphthamide biosynthesis.</text>
</comment>
<dbReference type="PIRSF" id="PIRSF036432">
    <property type="entry name" value="Diphthine_synth"/>
    <property type="match status" value="1"/>
</dbReference>
<evidence type="ECO:0000256" key="7">
    <source>
        <dbReference type="PIRSR" id="PIRSR036432-1"/>
    </source>
</evidence>
<evidence type="ECO:0000256" key="6">
    <source>
        <dbReference type="HAMAP-Rule" id="MF_01084"/>
    </source>
</evidence>
<comment type="similarity">
    <text evidence="2 6">Belongs to the diphthine synthase family.</text>
</comment>
<feature type="binding site" evidence="6 7">
    <location>
        <position position="87"/>
    </location>
    <ligand>
        <name>S-adenosyl-L-methionine</name>
        <dbReference type="ChEBI" id="CHEBI:59789"/>
    </ligand>
</feature>
<dbReference type="Gene3D" id="3.30.950.10">
    <property type="entry name" value="Methyltransferase, Cobalt-precorrin-4 Transmethylase, Domain 2"/>
    <property type="match status" value="1"/>
</dbReference>
<feature type="binding site" evidence="6 7">
    <location>
        <position position="209"/>
    </location>
    <ligand>
        <name>S-adenosyl-L-methionine</name>
        <dbReference type="ChEBI" id="CHEBI:59789"/>
    </ligand>
</feature>
<comment type="subunit">
    <text evidence="6">Homodimer.</text>
</comment>
<dbReference type="InterPro" id="IPR035996">
    <property type="entry name" value="4pyrrol_Methylase_sf"/>
</dbReference>
<feature type="binding site" evidence="6 7">
    <location>
        <position position="9"/>
    </location>
    <ligand>
        <name>S-adenosyl-L-methionine</name>
        <dbReference type="ChEBI" id="CHEBI:59789"/>
    </ligand>
</feature>
<feature type="binding site" evidence="6 7">
    <location>
        <begin position="112"/>
        <end position="113"/>
    </location>
    <ligand>
        <name>S-adenosyl-L-methionine</name>
        <dbReference type="ChEBI" id="CHEBI:59789"/>
    </ligand>
</feature>
<evidence type="ECO:0000313" key="9">
    <source>
        <dbReference type="EMBL" id="KCZ70323.1"/>
    </source>
</evidence>
<proteinExistence type="inferred from homology"/>
<keyword evidence="3 6" id="KW-0489">Methyltransferase</keyword>
<dbReference type="Proteomes" id="UP000027153">
    <property type="component" value="Unassembled WGS sequence"/>
</dbReference>
<reference evidence="9 10" key="1">
    <citation type="journal article" date="2013" name="Nature">
        <title>Anaerobic oxidation of methane coupled to nitrate reduction in a novel archaeal lineage.</title>
        <authorList>
            <person name="Haroon M.F."/>
            <person name="Hu S."/>
            <person name="Shi Y."/>
            <person name="Imelfort M."/>
            <person name="Keller J."/>
            <person name="Hugenholtz P."/>
            <person name="Yuan Z."/>
            <person name="Tyson G.W."/>
        </authorList>
    </citation>
    <scope>NUCLEOTIDE SEQUENCE [LARGE SCALE GENOMIC DNA]</scope>
    <source>
        <strain evidence="9 10">ANME-2d</strain>
    </source>
</reference>
<dbReference type="GO" id="GO:0017183">
    <property type="term" value="P:protein histidyl modification to diphthamide"/>
    <property type="evidence" value="ECO:0007669"/>
    <property type="project" value="UniProtKB-UniRule"/>
</dbReference>
<keyword evidence="4 6" id="KW-0808">Transferase</keyword>
<comment type="catalytic activity">
    <reaction evidence="6">
        <text>2-[(3S)-amino-3-carboxypropyl]-L-histidyl-[translation elongation factor 2] + 3 S-adenosyl-L-methionine = diphthine-[translation elongation factor 2] + 3 S-adenosyl-L-homocysteine + 3 H(+)</text>
        <dbReference type="Rhea" id="RHEA:36415"/>
        <dbReference type="Rhea" id="RHEA-COMP:9749"/>
        <dbReference type="Rhea" id="RHEA-COMP:10172"/>
        <dbReference type="ChEBI" id="CHEBI:15378"/>
        <dbReference type="ChEBI" id="CHEBI:57856"/>
        <dbReference type="ChEBI" id="CHEBI:59789"/>
        <dbReference type="ChEBI" id="CHEBI:73995"/>
        <dbReference type="ChEBI" id="CHEBI:82696"/>
        <dbReference type="EC" id="2.1.1.98"/>
    </reaction>
</comment>
<comment type="function">
    <text evidence="6">S-adenosyl-L-methionine-dependent methyltransferase that catalyzes the trimethylation of the amino group of the modified target histidine residue in translation elongation factor 2 (EF-2), to form an intermediate called diphthine. The three successive methylation reactions represent the second step of diphthamide biosynthesis.</text>
</comment>
<keyword evidence="10" id="KW-1185">Reference proteome</keyword>
<dbReference type="PANTHER" id="PTHR10882:SF0">
    <property type="entry name" value="DIPHTHINE METHYL ESTER SYNTHASE"/>
    <property type="match status" value="1"/>
</dbReference>
<dbReference type="PATRIC" id="fig|1392998.3.peg.3431"/>
<dbReference type="InterPro" id="IPR014777">
    <property type="entry name" value="4pyrrole_Mease_sub1"/>
</dbReference>
<evidence type="ECO:0000313" key="10">
    <source>
        <dbReference type="Proteomes" id="UP000027153"/>
    </source>
</evidence>
<dbReference type="InterPro" id="IPR014776">
    <property type="entry name" value="4pyrrole_Mease_sub2"/>
</dbReference>
<dbReference type="SUPFAM" id="SSF53790">
    <property type="entry name" value="Tetrapyrrole methylase"/>
    <property type="match status" value="1"/>
</dbReference>
<dbReference type="GO" id="GO:0032259">
    <property type="term" value="P:methylation"/>
    <property type="evidence" value="ECO:0007669"/>
    <property type="project" value="UniProtKB-KW"/>
</dbReference>
<evidence type="ECO:0000256" key="2">
    <source>
        <dbReference type="ARBA" id="ARBA00006729"/>
    </source>
</evidence>
<dbReference type="InterPro" id="IPR000878">
    <property type="entry name" value="4pyrrol_Mease"/>
</dbReference>
<evidence type="ECO:0000256" key="5">
    <source>
        <dbReference type="ARBA" id="ARBA00022691"/>
    </source>
</evidence>